<reference evidence="4" key="1">
    <citation type="submission" date="2010-07" db="EMBL/GenBank/DDBJ databases">
        <title>The genome sequence of Gaeumannomyces graminis var. tritici strain R3-111a-1.</title>
        <authorList>
            <consortium name="The Broad Institute Genome Sequencing Platform"/>
            <person name="Ma L.-J."/>
            <person name="Dead R."/>
            <person name="Young S."/>
            <person name="Zeng Q."/>
            <person name="Koehrsen M."/>
            <person name="Alvarado L."/>
            <person name="Berlin A."/>
            <person name="Chapman S.B."/>
            <person name="Chen Z."/>
            <person name="Freedman E."/>
            <person name="Gellesch M."/>
            <person name="Goldberg J."/>
            <person name="Griggs A."/>
            <person name="Gujja S."/>
            <person name="Heilman E.R."/>
            <person name="Heiman D."/>
            <person name="Hepburn T."/>
            <person name="Howarth C."/>
            <person name="Jen D."/>
            <person name="Larson L."/>
            <person name="Mehta T."/>
            <person name="Neiman D."/>
            <person name="Pearson M."/>
            <person name="Roberts A."/>
            <person name="Saif S."/>
            <person name="Shea T."/>
            <person name="Shenoy N."/>
            <person name="Sisk P."/>
            <person name="Stolte C."/>
            <person name="Sykes S."/>
            <person name="Walk T."/>
            <person name="White J."/>
            <person name="Yandava C."/>
            <person name="Haas B."/>
            <person name="Nusbaum C."/>
            <person name="Birren B."/>
        </authorList>
    </citation>
    <scope>NUCLEOTIDE SEQUENCE [LARGE SCALE GENOMIC DNA]</scope>
    <source>
        <strain evidence="4">R3-111a-1</strain>
    </source>
</reference>
<accession>J3NSH7</accession>
<feature type="region of interest" description="Disordered" evidence="1">
    <location>
        <begin position="455"/>
        <end position="539"/>
    </location>
</feature>
<dbReference type="Proteomes" id="UP000006039">
    <property type="component" value="Unassembled WGS sequence"/>
</dbReference>
<evidence type="ECO:0000313" key="3">
    <source>
        <dbReference type="EnsemblFungi" id="EJT79140"/>
    </source>
</evidence>
<dbReference type="eggNOG" id="ENOG502SS9D">
    <property type="taxonomic scope" value="Eukaryota"/>
</dbReference>
<proteinExistence type="predicted"/>
<name>J3NSH7_GAET3</name>
<dbReference type="SUPFAM" id="SSF50630">
    <property type="entry name" value="Acid proteases"/>
    <property type="match status" value="1"/>
</dbReference>
<keyword evidence="4" id="KW-1185">Reference proteome</keyword>
<dbReference type="OrthoDB" id="6079484at2759"/>
<gene>
    <name evidence="3" type="primary">20344687</name>
    <name evidence="2" type="ORF">GGTG_04229</name>
</gene>
<evidence type="ECO:0000313" key="4">
    <source>
        <dbReference type="Proteomes" id="UP000006039"/>
    </source>
</evidence>
<dbReference type="STRING" id="644352.J3NSH7"/>
<dbReference type="GeneID" id="20344687"/>
<dbReference type="RefSeq" id="XP_009220285.1">
    <property type="nucleotide sequence ID" value="XM_009222021.1"/>
</dbReference>
<feature type="compositionally biased region" description="Low complexity" evidence="1">
    <location>
        <begin position="479"/>
        <end position="505"/>
    </location>
</feature>
<dbReference type="Pfam" id="PF13650">
    <property type="entry name" value="Asp_protease_2"/>
    <property type="match status" value="1"/>
</dbReference>
<dbReference type="Gene3D" id="2.40.70.10">
    <property type="entry name" value="Acid Proteases"/>
    <property type="match status" value="2"/>
</dbReference>
<dbReference type="VEuPathDB" id="FungiDB:GGTG_04229"/>
<evidence type="ECO:0000313" key="2">
    <source>
        <dbReference type="EMBL" id="EJT79140.1"/>
    </source>
</evidence>
<reference evidence="3" key="5">
    <citation type="submission" date="2018-04" db="UniProtKB">
        <authorList>
            <consortium name="EnsemblFungi"/>
        </authorList>
    </citation>
    <scope>IDENTIFICATION</scope>
    <source>
        <strain evidence="3">R3-111a-1</strain>
    </source>
</reference>
<dbReference type="EnsemblFungi" id="EJT79140">
    <property type="protein sequence ID" value="EJT79140"/>
    <property type="gene ID" value="GGTG_04229"/>
</dbReference>
<reference evidence="3" key="4">
    <citation type="journal article" date="2015" name="G3 (Bethesda)">
        <title>Genome sequences of three phytopathogenic species of the Magnaporthaceae family of fungi.</title>
        <authorList>
            <person name="Okagaki L.H."/>
            <person name="Nunes C.C."/>
            <person name="Sailsbery J."/>
            <person name="Clay B."/>
            <person name="Brown D."/>
            <person name="John T."/>
            <person name="Oh Y."/>
            <person name="Young N."/>
            <person name="Fitzgerald M."/>
            <person name="Haas B.J."/>
            <person name="Zeng Q."/>
            <person name="Young S."/>
            <person name="Adiconis X."/>
            <person name="Fan L."/>
            <person name="Levin J.Z."/>
            <person name="Mitchell T.K."/>
            <person name="Okubara P.A."/>
            <person name="Farman M.L."/>
            <person name="Kohn L.M."/>
            <person name="Birren B."/>
            <person name="Ma L.-J."/>
            <person name="Dean R.A."/>
        </authorList>
    </citation>
    <scope>NUCLEOTIDE SEQUENCE</scope>
    <source>
        <strain evidence="3">R3-111a-1</strain>
    </source>
</reference>
<organism evidence="2">
    <name type="scientific">Gaeumannomyces tritici (strain R3-111a-1)</name>
    <name type="common">Wheat and barley take-all root rot fungus</name>
    <name type="synonym">Gaeumannomyces graminis var. tritici</name>
    <dbReference type="NCBI Taxonomy" id="644352"/>
    <lineage>
        <taxon>Eukaryota</taxon>
        <taxon>Fungi</taxon>
        <taxon>Dikarya</taxon>
        <taxon>Ascomycota</taxon>
        <taxon>Pezizomycotina</taxon>
        <taxon>Sordariomycetes</taxon>
        <taxon>Sordariomycetidae</taxon>
        <taxon>Magnaporthales</taxon>
        <taxon>Magnaporthaceae</taxon>
        <taxon>Gaeumannomyces</taxon>
    </lineage>
</organism>
<dbReference type="InterPro" id="IPR021109">
    <property type="entry name" value="Peptidase_aspartic_dom_sf"/>
</dbReference>
<protein>
    <submittedName>
        <fullName evidence="2 3">Uncharacterized protein</fullName>
    </submittedName>
</protein>
<sequence>MISTSILPPNLLQPYFVNRAQAFVGSEITPTGYPIYLSIARYKHERNHDTMALKPPSPLLDLTDRYTEHLRANARRHFPPETSMEKRRMWSEGHPEVTDRSSRVFVPGNLNGIPIDALPDSGADNCCIDLAIAQKNNLEVLPTNKTRIVLGSGKAIYPVGEVRADWTFRGEHEVHTLVLYVLKTLTADLALGNPFLKATKTFTEYKSRISRTAGALSRKLFRLMLLGGGTDRIRGYLDGEEVHALPDTGAEIMAMSTAMALRQGYVVDDREESRIMIEFADGSTKLARGLVRGLEWGFGPGSKPASNNPDSPGLPRARCDFYVVDDLPVDVILSADFVLDFDVFSPKYEACFFDGPADTSLGMFCNIRVVKKWLKNVPRLWGQRSSAIPATQLASVNFTNLANTLPDAFPPPVVMRECKRRNDIIAANWPGMDQAAIDQEKNYWRAWDAAKEHYYSRRRPPRQPDRAGGPPGRGGVQASSDGGTSSLSSPGQSSTPTSGASAAIPLANIQPLPRPTTGDLTEWSRMVDRVFSPSVHNTR</sequence>
<reference evidence="2" key="2">
    <citation type="submission" date="2010-07" db="EMBL/GenBank/DDBJ databases">
        <authorList>
            <consortium name="The Broad Institute Genome Sequencing Platform"/>
            <consortium name="Broad Institute Genome Sequencing Center for Infectious Disease"/>
            <person name="Ma L.-J."/>
            <person name="Dead R."/>
            <person name="Young S."/>
            <person name="Zeng Q."/>
            <person name="Koehrsen M."/>
            <person name="Alvarado L."/>
            <person name="Berlin A."/>
            <person name="Chapman S.B."/>
            <person name="Chen Z."/>
            <person name="Freedman E."/>
            <person name="Gellesch M."/>
            <person name="Goldberg J."/>
            <person name="Griggs A."/>
            <person name="Gujja S."/>
            <person name="Heilman E.R."/>
            <person name="Heiman D."/>
            <person name="Hepburn T."/>
            <person name="Howarth C."/>
            <person name="Jen D."/>
            <person name="Larson L."/>
            <person name="Mehta T."/>
            <person name="Neiman D."/>
            <person name="Pearson M."/>
            <person name="Roberts A."/>
            <person name="Saif S."/>
            <person name="Shea T."/>
            <person name="Shenoy N."/>
            <person name="Sisk P."/>
            <person name="Stolte C."/>
            <person name="Sykes S."/>
            <person name="Walk T."/>
            <person name="White J."/>
            <person name="Yandava C."/>
            <person name="Haas B."/>
            <person name="Nusbaum C."/>
            <person name="Birren B."/>
        </authorList>
    </citation>
    <scope>NUCLEOTIDE SEQUENCE</scope>
    <source>
        <strain evidence="2">R3-111a-1</strain>
    </source>
</reference>
<evidence type="ECO:0000256" key="1">
    <source>
        <dbReference type="SAM" id="MobiDB-lite"/>
    </source>
</evidence>
<reference evidence="2" key="3">
    <citation type="submission" date="2010-09" db="EMBL/GenBank/DDBJ databases">
        <title>Annotation of Gaeumannomyces graminis var. tritici R3-111a-1.</title>
        <authorList>
            <consortium name="The Broad Institute Genome Sequencing Platform"/>
            <person name="Ma L.-J."/>
            <person name="Dead R."/>
            <person name="Young S.K."/>
            <person name="Zeng Q."/>
            <person name="Gargeya S."/>
            <person name="Fitzgerald M."/>
            <person name="Haas B."/>
            <person name="Abouelleil A."/>
            <person name="Alvarado L."/>
            <person name="Arachchi H.M."/>
            <person name="Berlin A."/>
            <person name="Brown A."/>
            <person name="Chapman S.B."/>
            <person name="Chen Z."/>
            <person name="Dunbar C."/>
            <person name="Freedman E."/>
            <person name="Gearin G."/>
            <person name="Gellesch M."/>
            <person name="Goldberg J."/>
            <person name="Griggs A."/>
            <person name="Gujja S."/>
            <person name="Heiman D."/>
            <person name="Howarth C."/>
            <person name="Larson L."/>
            <person name="Lui A."/>
            <person name="MacDonald P.J.P."/>
            <person name="Mehta T."/>
            <person name="Montmayeur A."/>
            <person name="Murphy C."/>
            <person name="Neiman D."/>
            <person name="Pearson M."/>
            <person name="Priest M."/>
            <person name="Roberts A."/>
            <person name="Saif S."/>
            <person name="Shea T."/>
            <person name="Shenoy N."/>
            <person name="Sisk P."/>
            <person name="Stolte C."/>
            <person name="Sykes S."/>
            <person name="Yandava C."/>
            <person name="Wortman J."/>
            <person name="Nusbaum C."/>
            <person name="Birren B."/>
        </authorList>
    </citation>
    <scope>NUCLEOTIDE SEQUENCE</scope>
    <source>
        <strain evidence="2">R3-111a-1</strain>
    </source>
</reference>
<dbReference type="AlphaFoldDB" id="J3NSH7"/>
<dbReference type="HOGENOM" id="CLU_505306_0_0_1"/>
<dbReference type="CDD" id="cd00303">
    <property type="entry name" value="retropepsin_like"/>
    <property type="match status" value="2"/>
</dbReference>
<dbReference type="EMBL" id="GL385396">
    <property type="protein sequence ID" value="EJT79140.1"/>
    <property type="molecule type" value="Genomic_DNA"/>
</dbReference>